<evidence type="ECO:0000259" key="2">
    <source>
        <dbReference type="Pfam" id="PF08450"/>
    </source>
</evidence>
<dbReference type="OrthoDB" id="423498at2759"/>
<proteinExistence type="predicted"/>
<dbReference type="InterPro" id="IPR051262">
    <property type="entry name" value="SMP-30/CGR1_Lactonase"/>
</dbReference>
<evidence type="ECO:0000256" key="1">
    <source>
        <dbReference type="ARBA" id="ARBA00022801"/>
    </source>
</evidence>
<dbReference type="GO" id="GO:0016787">
    <property type="term" value="F:hydrolase activity"/>
    <property type="evidence" value="ECO:0007669"/>
    <property type="project" value="UniProtKB-KW"/>
</dbReference>
<dbReference type="OMA" id="YECLAYP"/>
<dbReference type="EMBL" id="LDAU01000102">
    <property type="protein sequence ID" value="KRX06021.1"/>
    <property type="molecule type" value="Genomic_DNA"/>
</dbReference>
<dbReference type="InParanoid" id="A0A0V0QVW3"/>
<dbReference type="SUPFAM" id="SSF63829">
    <property type="entry name" value="Calcium-dependent phosphotriesterase"/>
    <property type="match status" value="1"/>
</dbReference>
<keyword evidence="4" id="KW-1185">Reference proteome</keyword>
<evidence type="ECO:0000313" key="3">
    <source>
        <dbReference type="EMBL" id="KRX06021.1"/>
    </source>
</evidence>
<name>A0A0V0QVW3_PSEPJ</name>
<dbReference type="PANTHER" id="PTHR47572:SF4">
    <property type="entry name" value="LACTONASE DRP35"/>
    <property type="match status" value="1"/>
</dbReference>
<dbReference type="AlphaFoldDB" id="A0A0V0QVW3"/>
<comment type="caution">
    <text evidence="3">The sequence shown here is derived from an EMBL/GenBank/DDBJ whole genome shotgun (WGS) entry which is preliminary data.</text>
</comment>
<dbReference type="Gene3D" id="2.120.10.30">
    <property type="entry name" value="TolB, C-terminal domain"/>
    <property type="match status" value="1"/>
</dbReference>
<reference evidence="3 4" key="1">
    <citation type="journal article" date="2015" name="Sci. Rep.">
        <title>Genome of the facultative scuticociliatosis pathogen Pseudocohnilembus persalinus provides insight into its virulence through horizontal gene transfer.</title>
        <authorList>
            <person name="Xiong J."/>
            <person name="Wang G."/>
            <person name="Cheng J."/>
            <person name="Tian M."/>
            <person name="Pan X."/>
            <person name="Warren A."/>
            <person name="Jiang C."/>
            <person name="Yuan D."/>
            <person name="Miao W."/>
        </authorList>
    </citation>
    <scope>NUCLEOTIDE SEQUENCE [LARGE SCALE GENOMIC DNA]</scope>
    <source>
        <strain evidence="3">36N120E</strain>
    </source>
</reference>
<dbReference type="Pfam" id="PF08450">
    <property type="entry name" value="SGL"/>
    <property type="match status" value="1"/>
</dbReference>
<keyword evidence="1" id="KW-0378">Hydrolase</keyword>
<accession>A0A0V0QVW3</accession>
<sequence length="301" mass="33071">MNPSEAQGEKICEYSNNLSSPVEGENGLYLVSQNGDILTFKEGQLKAEFSFQGQTSSIAIDSEGKNFYLADQAHQAIILRSLNEQGEATVLDLVKEYEGQPLLGPHSLTISESLNCLFFTDSGPFGETSIENPKGSVFMIDLDDSIIRPLALNSLAFPSGLALSVDEKILYVCETCKNRVLRFVLTSQGIYYSSVFKTFSGRFGPLACTVSTSDLLYVARFEFGTLSDTGIIHVLTPGGQTKQIISLPNSPEITGLCFSSIRTSILYVTENSTQPQCLRVSVQQEEEQENQKLNINDDKQE</sequence>
<feature type="domain" description="SMP-30/Gluconolactonase/LRE-like region" evidence="2">
    <location>
        <begin position="43"/>
        <end position="269"/>
    </location>
</feature>
<dbReference type="PANTHER" id="PTHR47572">
    <property type="entry name" value="LIPOPROTEIN-RELATED"/>
    <property type="match status" value="1"/>
</dbReference>
<dbReference type="InterPro" id="IPR013658">
    <property type="entry name" value="SGL"/>
</dbReference>
<dbReference type="Proteomes" id="UP000054937">
    <property type="component" value="Unassembled WGS sequence"/>
</dbReference>
<protein>
    <recommendedName>
        <fullName evidence="2">SMP-30/Gluconolactonase/LRE-like region domain-containing protein</fullName>
    </recommendedName>
</protein>
<dbReference type="InterPro" id="IPR011042">
    <property type="entry name" value="6-blade_b-propeller_TolB-like"/>
</dbReference>
<organism evidence="3 4">
    <name type="scientific">Pseudocohnilembus persalinus</name>
    <name type="common">Ciliate</name>
    <dbReference type="NCBI Taxonomy" id="266149"/>
    <lineage>
        <taxon>Eukaryota</taxon>
        <taxon>Sar</taxon>
        <taxon>Alveolata</taxon>
        <taxon>Ciliophora</taxon>
        <taxon>Intramacronucleata</taxon>
        <taxon>Oligohymenophorea</taxon>
        <taxon>Scuticociliatia</taxon>
        <taxon>Philasterida</taxon>
        <taxon>Pseudocohnilembidae</taxon>
        <taxon>Pseudocohnilembus</taxon>
    </lineage>
</organism>
<evidence type="ECO:0000313" key="4">
    <source>
        <dbReference type="Proteomes" id="UP000054937"/>
    </source>
</evidence>
<gene>
    <name evidence="3" type="ORF">PPERSA_01099</name>
</gene>